<dbReference type="EMBL" id="RZIJ01000001">
    <property type="protein sequence ID" value="RUQ75849.1"/>
    <property type="molecule type" value="Genomic_DNA"/>
</dbReference>
<name>A0A433JFC2_9PROT</name>
<proteinExistence type="predicted"/>
<gene>
    <name evidence="1" type="ORF">EJ913_01685</name>
</gene>
<dbReference type="AlphaFoldDB" id="A0A433JFC2"/>
<organism evidence="1 2">
    <name type="scientific">Azospirillum doebereinerae</name>
    <dbReference type="NCBI Taxonomy" id="92933"/>
    <lineage>
        <taxon>Bacteria</taxon>
        <taxon>Pseudomonadati</taxon>
        <taxon>Pseudomonadota</taxon>
        <taxon>Alphaproteobacteria</taxon>
        <taxon>Rhodospirillales</taxon>
        <taxon>Azospirillaceae</taxon>
        <taxon>Azospirillum</taxon>
    </lineage>
</organism>
<keyword evidence="2" id="KW-1185">Reference proteome</keyword>
<comment type="caution">
    <text evidence="1">The sequence shown here is derived from an EMBL/GenBank/DDBJ whole genome shotgun (WGS) entry which is preliminary data.</text>
</comment>
<reference evidence="1 2" key="1">
    <citation type="submission" date="2018-12" db="EMBL/GenBank/DDBJ databases">
        <authorList>
            <person name="Yang Y."/>
        </authorList>
    </citation>
    <scope>NUCLEOTIDE SEQUENCE [LARGE SCALE GENOMIC DNA]</scope>
    <source>
        <strain evidence="1 2">GSF71</strain>
    </source>
</reference>
<accession>A0A433JFC2</accession>
<dbReference type="Proteomes" id="UP000280346">
    <property type="component" value="Unassembled WGS sequence"/>
</dbReference>
<protein>
    <submittedName>
        <fullName evidence="1">Uncharacterized protein</fullName>
    </submittedName>
</protein>
<sequence>MELLDPMGGVQDYADTAAIIAGLDLVIGGGHLRRPSGRCVGEAGVGAFPFRRLLALASRPRGQPLVPDPAPLPPGAAG</sequence>
<evidence type="ECO:0000313" key="1">
    <source>
        <dbReference type="EMBL" id="RUQ75849.1"/>
    </source>
</evidence>
<evidence type="ECO:0000313" key="2">
    <source>
        <dbReference type="Proteomes" id="UP000280346"/>
    </source>
</evidence>